<gene>
    <name evidence="1" type="ORF">ACFQ1S_46865</name>
</gene>
<dbReference type="Pfam" id="PF07676">
    <property type="entry name" value="PD40"/>
    <property type="match status" value="1"/>
</dbReference>
<keyword evidence="2" id="KW-1185">Reference proteome</keyword>
<accession>A0ABW3MPY0</accession>
<dbReference type="InterPro" id="IPR011659">
    <property type="entry name" value="WD40"/>
</dbReference>
<proteinExistence type="predicted"/>
<dbReference type="SUPFAM" id="SSF69304">
    <property type="entry name" value="Tricorn protease N-terminal domain"/>
    <property type="match status" value="1"/>
</dbReference>
<evidence type="ECO:0000313" key="2">
    <source>
        <dbReference type="Proteomes" id="UP001597045"/>
    </source>
</evidence>
<name>A0ABW3MPY0_9PSEU</name>
<feature type="non-terminal residue" evidence="1">
    <location>
        <position position="142"/>
    </location>
</feature>
<evidence type="ECO:0000313" key="1">
    <source>
        <dbReference type="EMBL" id="MFD1052593.1"/>
    </source>
</evidence>
<dbReference type="EMBL" id="JBHTIS010004556">
    <property type="protein sequence ID" value="MFD1052593.1"/>
    <property type="molecule type" value="Genomic_DNA"/>
</dbReference>
<comment type="caution">
    <text evidence="1">The sequence shown here is derived from an EMBL/GenBank/DDBJ whole genome shotgun (WGS) entry which is preliminary data.</text>
</comment>
<protein>
    <submittedName>
        <fullName evidence="1">Amidohydrolase</fullName>
    </submittedName>
</protein>
<dbReference type="Gene3D" id="2.120.10.30">
    <property type="entry name" value="TolB, C-terminal domain"/>
    <property type="match status" value="1"/>
</dbReference>
<sequence>MIAGHFGLAAAVKPFSKRYREGTSQILTVNLTTNELRYAEPMPFRSIATRGDDGPLWSPDGKLLAFTVESVAWVAPVDATGKLVGDARQVTHEVTDSLAWQGNDTIVYLSKGRLKAQRIAGGPAREIRLDFTWARPKPPQRT</sequence>
<dbReference type="Proteomes" id="UP001597045">
    <property type="component" value="Unassembled WGS sequence"/>
</dbReference>
<organism evidence="1 2">
    <name type="scientific">Kibdelosporangium lantanae</name>
    <dbReference type="NCBI Taxonomy" id="1497396"/>
    <lineage>
        <taxon>Bacteria</taxon>
        <taxon>Bacillati</taxon>
        <taxon>Actinomycetota</taxon>
        <taxon>Actinomycetes</taxon>
        <taxon>Pseudonocardiales</taxon>
        <taxon>Pseudonocardiaceae</taxon>
        <taxon>Kibdelosporangium</taxon>
    </lineage>
</organism>
<dbReference type="InterPro" id="IPR011042">
    <property type="entry name" value="6-blade_b-propeller_TolB-like"/>
</dbReference>
<reference evidence="2" key="1">
    <citation type="journal article" date="2019" name="Int. J. Syst. Evol. Microbiol.">
        <title>The Global Catalogue of Microorganisms (GCM) 10K type strain sequencing project: providing services to taxonomists for standard genome sequencing and annotation.</title>
        <authorList>
            <consortium name="The Broad Institute Genomics Platform"/>
            <consortium name="The Broad Institute Genome Sequencing Center for Infectious Disease"/>
            <person name="Wu L."/>
            <person name="Ma J."/>
        </authorList>
    </citation>
    <scope>NUCLEOTIDE SEQUENCE [LARGE SCALE GENOMIC DNA]</scope>
    <source>
        <strain evidence="2">JCM 31486</strain>
    </source>
</reference>